<keyword evidence="1" id="KW-0175">Coiled coil</keyword>
<dbReference type="PROSITE" id="PS51257">
    <property type="entry name" value="PROKAR_LIPOPROTEIN"/>
    <property type="match status" value="1"/>
</dbReference>
<dbReference type="AlphaFoldDB" id="A0A1Z3N4B8"/>
<dbReference type="Proteomes" id="UP000197003">
    <property type="component" value="Chromosome"/>
</dbReference>
<feature type="coiled-coil region" evidence="1">
    <location>
        <begin position="434"/>
        <end position="471"/>
    </location>
</feature>
<protein>
    <submittedName>
        <fullName evidence="2">Uncharacterized protein</fullName>
    </submittedName>
</protein>
<evidence type="ECO:0000256" key="1">
    <source>
        <dbReference type="SAM" id="Coils"/>
    </source>
</evidence>
<evidence type="ECO:0000313" key="3">
    <source>
        <dbReference type="Proteomes" id="UP000197003"/>
    </source>
</evidence>
<dbReference type="OrthoDB" id="5287206at2"/>
<name>A0A1Z3N4B8_BDEBC</name>
<proteinExistence type="predicted"/>
<evidence type="ECO:0000313" key="2">
    <source>
        <dbReference type="EMBL" id="ASD62251.1"/>
    </source>
</evidence>
<dbReference type="RefSeq" id="WP_088563901.1">
    <property type="nucleotide sequence ID" value="NZ_CP020946.1"/>
</dbReference>
<organism evidence="2 3">
    <name type="scientific">Bdellovibrio bacteriovorus</name>
    <dbReference type="NCBI Taxonomy" id="959"/>
    <lineage>
        <taxon>Bacteria</taxon>
        <taxon>Pseudomonadati</taxon>
        <taxon>Bdellovibrionota</taxon>
        <taxon>Bdellovibrionia</taxon>
        <taxon>Bdellovibrionales</taxon>
        <taxon>Pseudobdellovibrionaceae</taxon>
        <taxon>Bdellovibrio</taxon>
    </lineage>
</organism>
<sequence length="906" mass="100899">MKNKLIPLTVSVVLTLSACAPQKETVREIVRTGDSADILDNTSLFPFWEQVAAGRSPNPALAELLIPYLSEQDRSKYLTANAADDTVLAALESDRQMAKNIYLLQTLGFRNDPSVLNFTLNYKYNQMSFSAKGLRDDFNLKLQIQRQNQAMDSLLKTYSERAQKLATELMPAYIQQLSPEDQKKLSAAVKGPRAEAIENTVEILKRYDKILAAYSFHDEDNTKLVVIGLVAGAVVDHLAKQPSIQELIKKAREVGDIAAKVREAASLVQLIQDSRQKMGDDWKSAKGAMEAILQEIKKSKWELEFRPETRVESLRLMSDALTGNLQSAEGQGPLSEPQAINKNIETFVNSAASAAGRLDTILNATEKLAVTLGIKIDPGVQKAIDTARTVASVVNLTQSVMSAYASGGLIGAMSMVAGGPGPALMGAVSGAAMQAEMAADLKAIRRELAEIKQLQKQMIEIQLETMKMIRELAVVVEAYHKIEMRKLQEIKSMIVMDIEAQRLLTHSEINSCEKMIQYGVSMNADRSQPYRLGSVRTVEATRQLLKTSLQEKGALVRFARSSGESNYETCQRSMTKAFGSKNANENPVQFVANFRNDELATFHKDIYQPLVEALQSKKIISYPVMLTGLHLPAVNADSLRRKVEYAIRGEGAVHGVEQYDLINLISTEGLERYVENLLVLHPILSYDKADWLAAEKDVNTLKERYNISWARSNYWLENALSLVQSAIAQESLMAGEPLMPGLADQFGSLSEVTECREDNLPSQRLACAVRRNGILNKNLLGFVIRQRIPVEGLRTHYQKALSGLKTQALEQALGLDFAGKIKVKEPKEKEEGKEKYLVFSWPDKDGLYETRLPSPDEVIRGEIVYTSNMKRLLVLQDKLIEAYLEVTPMAVDESVQKQVRRMILQK</sequence>
<accession>A0A1Z3N4B8</accession>
<reference evidence="2 3" key="1">
    <citation type="submission" date="2017-04" db="EMBL/GenBank/DDBJ databases">
        <title>Whole genome sequence of Bdellovibrio bacteriovorus strain SSB218315.</title>
        <authorList>
            <person name="Oyedara O."/>
            <person name="Rodriguez-Perez M.A."/>
        </authorList>
    </citation>
    <scope>NUCLEOTIDE SEQUENCE [LARGE SCALE GENOMIC DNA]</scope>
    <source>
        <strain evidence="2 3">SSB218315</strain>
    </source>
</reference>
<gene>
    <name evidence="2" type="ORF">B9G79_01065</name>
</gene>
<dbReference type="EMBL" id="CP020946">
    <property type="protein sequence ID" value="ASD62251.1"/>
    <property type="molecule type" value="Genomic_DNA"/>
</dbReference>